<evidence type="ECO:0000313" key="2">
    <source>
        <dbReference type="EMBL" id="SFP04149.1"/>
    </source>
</evidence>
<comment type="similarity">
    <text evidence="1">Belongs to the LamB/PxpA family.</text>
</comment>
<keyword evidence="1" id="KW-0378">Hydrolase</keyword>
<proteinExistence type="inferred from homology"/>
<comment type="subunit">
    <text evidence="1">Forms a complex composed of PxpA, PxpB and PxpC.</text>
</comment>
<dbReference type="GO" id="GO:0017168">
    <property type="term" value="F:5-oxoprolinase (ATP-hydrolyzing) activity"/>
    <property type="evidence" value="ECO:0007669"/>
    <property type="project" value="UniProtKB-UniRule"/>
</dbReference>
<sequence>MKIDLNSDLGEGFGPYKLGDDKALLKIVTSANIACGYHAGDAVIMDQTVRAAKANKADIGAHVGFPDRLGFGRHPMHMDLAELEKHVIYQLGALYGIATAAGHKMTHMNFHGALGNMAFVDKELAEMLVNAVYSFDKNLILLCLANTEFSKVAEKKGFKTANVFLADRAYDDNGILVKRGLPGAVIKEPEAVTERVRQFLNDGSITSINGKKLSTPIHTILVHGDTPGSVTLARNIRNLIAHEGHELTPLSEMLA</sequence>
<dbReference type="HAMAP" id="MF_00691">
    <property type="entry name" value="PxpA"/>
    <property type="match status" value="1"/>
</dbReference>
<gene>
    <name evidence="1" type="primary">pxpA</name>
    <name evidence="2" type="ORF">SAMN04488056_11925</name>
</gene>
<keyword evidence="3" id="KW-1185">Reference proteome</keyword>
<dbReference type="GO" id="GO:0005975">
    <property type="term" value="P:carbohydrate metabolic process"/>
    <property type="evidence" value="ECO:0007669"/>
    <property type="project" value="InterPro"/>
</dbReference>
<evidence type="ECO:0000313" key="3">
    <source>
        <dbReference type="Proteomes" id="UP000199236"/>
    </source>
</evidence>
<dbReference type="OrthoDB" id="9773478at2"/>
<dbReference type="EMBL" id="FOVR01000019">
    <property type="protein sequence ID" value="SFP04149.1"/>
    <property type="molecule type" value="Genomic_DNA"/>
</dbReference>
<organism evidence="2 3">
    <name type="scientific">Cohaesibacter marisflavi</name>
    <dbReference type="NCBI Taxonomy" id="655353"/>
    <lineage>
        <taxon>Bacteria</taxon>
        <taxon>Pseudomonadati</taxon>
        <taxon>Pseudomonadota</taxon>
        <taxon>Alphaproteobacteria</taxon>
        <taxon>Hyphomicrobiales</taxon>
        <taxon>Cohaesibacteraceae</taxon>
    </lineage>
</organism>
<dbReference type="PANTHER" id="PTHR30292:SF0">
    <property type="entry name" value="5-OXOPROLINASE SUBUNIT A"/>
    <property type="match status" value="1"/>
</dbReference>
<keyword evidence="1" id="KW-0067">ATP-binding</keyword>
<reference evidence="2 3" key="1">
    <citation type="submission" date="2016-10" db="EMBL/GenBank/DDBJ databases">
        <authorList>
            <person name="de Groot N.N."/>
        </authorList>
    </citation>
    <scope>NUCLEOTIDE SEQUENCE [LARGE SCALE GENOMIC DNA]</scope>
    <source>
        <strain evidence="2 3">CGMCC 1.9157</strain>
    </source>
</reference>
<comment type="function">
    <text evidence="1">Catalyzes the cleavage of 5-oxoproline to form L-glutamate coupled to the hydrolysis of ATP to ADP and inorganic phosphate.</text>
</comment>
<accession>A0A1I5M3P8</accession>
<dbReference type="InterPro" id="IPR011330">
    <property type="entry name" value="Glyco_hydro/deAcase_b/a-brl"/>
</dbReference>
<dbReference type="InterPro" id="IPR005501">
    <property type="entry name" value="LamB/YcsF/PxpA-like"/>
</dbReference>
<dbReference type="AlphaFoldDB" id="A0A1I5M3P8"/>
<evidence type="ECO:0000256" key="1">
    <source>
        <dbReference type="HAMAP-Rule" id="MF_00691"/>
    </source>
</evidence>
<dbReference type="Gene3D" id="3.20.20.370">
    <property type="entry name" value="Glycoside hydrolase/deacetylase"/>
    <property type="match status" value="1"/>
</dbReference>
<keyword evidence="1" id="KW-0547">Nucleotide-binding</keyword>
<dbReference type="EC" id="3.5.2.9" evidence="1"/>
<dbReference type="NCBIfam" id="NF003816">
    <property type="entry name" value="PRK05406.1-5"/>
    <property type="match status" value="1"/>
</dbReference>
<name>A0A1I5M3P8_9HYPH</name>
<protein>
    <recommendedName>
        <fullName evidence="1">5-oxoprolinase subunit A</fullName>
        <shortName evidence="1">5-OPase subunit A</shortName>
        <ecNumber evidence="1">3.5.2.9</ecNumber>
    </recommendedName>
    <alternativeName>
        <fullName evidence="1">5-oxoprolinase (ATP-hydrolyzing) subunit A</fullName>
    </alternativeName>
</protein>
<dbReference type="SUPFAM" id="SSF88713">
    <property type="entry name" value="Glycoside hydrolase/deacetylase"/>
    <property type="match status" value="1"/>
</dbReference>
<comment type="catalytic activity">
    <reaction evidence="1">
        <text>5-oxo-L-proline + ATP + 2 H2O = L-glutamate + ADP + phosphate + H(+)</text>
        <dbReference type="Rhea" id="RHEA:10348"/>
        <dbReference type="ChEBI" id="CHEBI:15377"/>
        <dbReference type="ChEBI" id="CHEBI:15378"/>
        <dbReference type="ChEBI" id="CHEBI:29985"/>
        <dbReference type="ChEBI" id="CHEBI:30616"/>
        <dbReference type="ChEBI" id="CHEBI:43474"/>
        <dbReference type="ChEBI" id="CHEBI:58402"/>
        <dbReference type="ChEBI" id="CHEBI:456216"/>
        <dbReference type="EC" id="3.5.2.9"/>
    </reaction>
</comment>
<dbReference type="NCBIfam" id="NF003814">
    <property type="entry name" value="PRK05406.1-3"/>
    <property type="match status" value="1"/>
</dbReference>
<dbReference type="GO" id="GO:0005524">
    <property type="term" value="F:ATP binding"/>
    <property type="evidence" value="ECO:0007669"/>
    <property type="project" value="UniProtKB-UniRule"/>
</dbReference>
<dbReference type="RefSeq" id="WP_090075464.1">
    <property type="nucleotide sequence ID" value="NZ_FOVR01000019.1"/>
</dbReference>
<dbReference type="Proteomes" id="UP000199236">
    <property type="component" value="Unassembled WGS sequence"/>
</dbReference>
<dbReference type="STRING" id="655353.SAMN04488056_11925"/>
<dbReference type="Pfam" id="PF03746">
    <property type="entry name" value="LamB_YcsF"/>
    <property type="match status" value="1"/>
</dbReference>
<dbReference type="PANTHER" id="PTHR30292">
    <property type="entry name" value="UNCHARACTERIZED PROTEIN YBGL-RELATED"/>
    <property type="match status" value="1"/>
</dbReference>
<dbReference type="CDD" id="cd10787">
    <property type="entry name" value="LamB_YcsF_like"/>
    <property type="match status" value="1"/>
</dbReference>